<dbReference type="InterPro" id="IPR050958">
    <property type="entry name" value="Cell_Adh-Cytoskel_Orgn"/>
</dbReference>
<proteinExistence type="predicted"/>
<keyword evidence="1" id="KW-0732">Signal</keyword>
<reference evidence="6" key="1">
    <citation type="submission" date="2025-08" db="UniProtKB">
        <authorList>
            <consortium name="RefSeq"/>
        </authorList>
    </citation>
    <scope>IDENTIFICATION</scope>
</reference>
<evidence type="ECO:0000259" key="4">
    <source>
        <dbReference type="PROSITE" id="PS50835"/>
    </source>
</evidence>
<keyword evidence="2" id="KW-1015">Disulfide bond</keyword>
<gene>
    <name evidence="6" type="primary">LOC106804656</name>
</gene>
<dbReference type="PANTHER" id="PTHR45080">
    <property type="entry name" value="CONTACTIN 5"/>
    <property type="match status" value="1"/>
</dbReference>
<feature type="domain" description="Ig-like" evidence="4">
    <location>
        <begin position="1"/>
        <end position="78"/>
    </location>
</feature>
<evidence type="ECO:0000256" key="2">
    <source>
        <dbReference type="ARBA" id="ARBA00023157"/>
    </source>
</evidence>
<sequence>MTIECQVKGDPKPTASWIFDDKTLSDVKEKYKMPVVELGDNKWALRLTIFNIVKTDTGRYKCTAKNKYGSCHGSVSVQM</sequence>
<dbReference type="InterPro" id="IPR003598">
    <property type="entry name" value="Ig_sub2"/>
</dbReference>
<evidence type="ECO:0000256" key="1">
    <source>
        <dbReference type="ARBA" id="ARBA00022729"/>
    </source>
</evidence>
<dbReference type="Pfam" id="PF07679">
    <property type="entry name" value="I-set"/>
    <property type="match status" value="1"/>
</dbReference>
<evidence type="ECO:0000256" key="3">
    <source>
        <dbReference type="ARBA" id="ARBA00023319"/>
    </source>
</evidence>
<dbReference type="InterPro" id="IPR036179">
    <property type="entry name" value="Ig-like_dom_sf"/>
</dbReference>
<keyword evidence="3" id="KW-0393">Immunoglobulin domain</keyword>
<dbReference type="Proteomes" id="UP000695022">
    <property type="component" value="Unplaced"/>
</dbReference>
<accession>A0ABM1DN94</accession>
<name>A0ABM1DN94_PRICU</name>
<dbReference type="PANTHER" id="PTHR45080:SF8">
    <property type="entry name" value="IG-LIKE DOMAIN-CONTAINING PROTEIN"/>
    <property type="match status" value="1"/>
</dbReference>
<dbReference type="Gene3D" id="2.60.40.10">
    <property type="entry name" value="Immunoglobulins"/>
    <property type="match status" value="1"/>
</dbReference>
<dbReference type="GeneID" id="106804656"/>
<keyword evidence="5" id="KW-1185">Reference proteome</keyword>
<dbReference type="InterPro" id="IPR013098">
    <property type="entry name" value="Ig_I-set"/>
</dbReference>
<dbReference type="InterPro" id="IPR007110">
    <property type="entry name" value="Ig-like_dom"/>
</dbReference>
<evidence type="ECO:0000313" key="5">
    <source>
        <dbReference type="Proteomes" id="UP000695022"/>
    </source>
</evidence>
<dbReference type="InterPro" id="IPR013783">
    <property type="entry name" value="Ig-like_fold"/>
</dbReference>
<dbReference type="PROSITE" id="PS50835">
    <property type="entry name" value="IG_LIKE"/>
    <property type="match status" value="1"/>
</dbReference>
<dbReference type="SMART" id="SM00408">
    <property type="entry name" value="IGc2"/>
    <property type="match status" value="1"/>
</dbReference>
<protein>
    <submittedName>
        <fullName evidence="6">Muscle, skeletal receptor tyrosine-protein kinase-like</fullName>
    </submittedName>
</protein>
<dbReference type="RefSeq" id="XP_014661415.1">
    <property type="nucleotide sequence ID" value="XM_014805929.1"/>
</dbReference>
<evidence type="ECO:0000313" key="6">
    <source>
        <dbReference type="RefSeq" id="XP_014661415.1"/>
    </source>
</evidence>
<dbReference type="SUPFAM" id="SSF48726">
    <property type="entry name" value="Immunoglobulin"/>
    <property type="match status" value="1"/>
</dbReference>
<organism evidence="5 6">
    <name type="scientific">Priapulus caudatus</name>
    <name type="common">Priapulid worm</name>
    <dbReference type="NCBI Taxonomy" id="37621"/>
    <lineage>
        <taxon>Eukaryota</taxon>
        <taxon>Metazoa</taxon>
        <taxon>Ecdysozoa</taxon>
        <taxon>Scalidophora</taxon>
        <taxon>Priapulida</taxon>
        <taxon>Priapulimorpha</taxon>
        <taxon>Priapulimorphida</taxon>
        <taxon>Priapulidae</taxon>
        <taxon>Priapulus</taxon>
    </lineage>
</organism>